<accession>A0AAE0RVI1</accession>
<reference evidence="1" key="1">
    <citation type="journal article" date="2021" name="Genome Biol. Evol.">
        <title>A High-Quality Reference Genome for a Parasitic Bivalve with Doubly Uniparental Inheritance (Bivalvia: Unionida).</title>
        <authorList>
            <person name="Smith C.H."/>
        </authorList>
    </citation>
    <scope>NUCLEOTIDE SEQUENCE</scope>
    <source>
        <strain evidence="1">CHS0354</strain>
    </source>
</reference>
<organism evidence="1 2">
    <name type="scientific">Potamilus streckersoni</name>
    <dbReference type="NCBI Taxonomy" id="2493646"/>
    <lineage>
        <taxon>Eukaryota</taxon>
        <taxon>Metazoa</taxon>
        <taxon>Spiralia</taxon>
        <taxon>Lophotrochozoa</taxon>
        <taxon>Mollusca</taxon>
        <taxon>Bivalvia</taxon>
        <taxon>Autobranchia</taxon>
        <taxon>Heteroconchia</taxon>
        <taxon>Palaeoheterodonta</taxon>
        <taxon>Unionida</taxon>
        <taxon>Unionoidea</taxon>
        <taxon>Unionidae</taxon>
        <taxon>Ambleminae</taxon>
        <taxon>Lampsilini</taxon>
        <taxon>Potamilus</taxon>
    </lineage>
</organism>
<reference evidence="1" key="2">
    <citation type="journal article" date="2021" name="Genome Biol. Evol.">
        <title>Developing a high-quality reference genome for a parasitic bivalve with doubly uniparental inheritance (Bivalvia: Unionida).</title>
        <authorList>
            <person name="Smith C.H."/>
        </authorList>
    </citation>
    <scope>NUCLEOTIDE SEQUENCE</scope>
    <source>
        <strain evidence="1">CHS0354</strain>
        <tissue evidence="1">Mantle</tissue>
    </source>
</reference>
<evidence type="ECO:0000313" key="2">
    <source>
        <dbReference type="Proteomes" id="UP001195483"/>
    </source>
</evidence>
<dbReference type="AlphaFoldDB" id="A0AAE0RVI1"/>
<sequence>MTSYQYQTQGPYRPSPRPYEENHQYLSHPGWFFLMRFNKAGIHIVKDALQRRNETIRSDGGQVLGIALSHSIKVVQGGEGWVTHGRMVNKGSSWYVQNSPEQLETDMCVLVMWFHSVQKGLEWIVGDVYFKQVDFPHPYGMDIIALPVYEMPDQRSRTLVLTEYPRIDNPDQFRDAFARPSEQLMRSSRVQAYPQFIRAMTIPPTSPEDRVSRHVRGYWLKRNSIVSAHMFSTFESALDYFYKNEEARRLRQVEETLSYPTTIILDLADRVYGR</sequence>
<name>A0AAE0RVI1_9BIVA</name>
<comment type="caution">
    <text evidence="1">The sequence shown here is derived from an EMBL/GenBank/DDBJ whole genome shotgun (WGS) entry which is preliminary data.</text>
</comment>
<proteinExistence type="predicted"/>
<reference evidence="1" key="3">
    <citation type="submission" date="2023-05" db="EMBL/GenBank/DDBJ databases">
        <authorList>
            <person name="Smith C.H."/>
        </authorList>
    </citation>
    <scope>NUCLEOTIDE SEQUENCE</scope>
    <source>
        <strain evidence="1">CHS0354</strain>
        <tissue evidence="1">Mantle</tissue>
    </source>
</reference>
<gene>
    <name evidence="1" type="ORF">CHS0354_003544</name>
</gene>
<protein>
    <submittedName>
        <fullName evidence="1">Uncharacterized protein</fullName>
    </submittedName>
</protein>
<dbReference type="Proteomes" id="UP001195483">
    <property type="component" value="Unassembled WGS sequence"/>
</dbReference>
<dbReference type="EMBL" id="JAEAOA010000281">
    <property type="protein sequence ID" value="KAK3580310.1"/>
    <property type="molecule type" value="Genomic_DNA"/>
</dbReference>
<evidence type="ECO:0000313" key="1">
    <source>
        <dbReference type="EMBL" id="KAK3580310.1"/>
    </source>
</evidence>
<keyword evidence="2" id="KW-1185">Reference proteome</keyword>